<dbReference type="EMBL" id="JXXE01000233">
    <property type="protein sequence ID" value="KIZ43102.1"/>
    <property type="molecule type" value="Genomic_DNA"/>
</dbReference>
<evidence type="ECO:0000313" key="1">
    <source>
        <dbReference type="EMBL" id="KIZ43102.1"/>
    </source>
</evidence>
<dbReference type="NCBIfam" id="TIGR01563">
    <property type="entry name" value="gp16_SPP1"/>
    <property type="match status" value="1"/>
</dbReference>
<evidence type="ECO:0008006" key="3">
    <source>
        <dbReference type="Google" id="ProtNLM"/>
    </source>
</evidence>
<reference evidence="1 2" key="1">
    <citation type="submission" date="2014-11" db="EMBL/GenBank/DDBJ databases">
        <title>Genomics and ecophysiology of heterotrophic nitrogen fixing bacteria isolated from estuarine surface water.</title>
        <authorList>
            <person name="Bentzon-Tilia M."/>
            <person name="Severin I."/>
            <person name="Hansen L.H."/>
            <person name="Riemann L."/>
        </authorList>
    </citation>
    <scope>NUCLEOTIDE SEQUENCE [LARGE SCALE GENOMIC DNA]</scope>
    <source>
        <strain evidence="1 2">BAL398</strain>
    </source>
</reference>
<gene>
    <name evidence="1" type="ORF">OO17_11900</name>
</gene>
<evidence type="ECO:0000313" key="2">
    <source>
        <dbReference type="Proteomes" id="UP000032515"/>
    </source>
</evidence>
<dbReference type="InterPro" id="IPR008767">
    <property type="entry name" value="Phage_SPP1_head-tail_adaptor"/>
</dbReference>
<organism evidence="1 2">
    <name type="scientific">Rhodopseudomonas palustris</name>
    <dbReference type="NCBI Taxonomy" id="1076"/>
    <lineage>
        <taxon>Bacteria</taxon>
        <taxon>Pseudomonadati</taxon>
        <taxon>Pseudomonadota</taxon>
        <taxon>Alphaproteobacteria</taxon>
        <taxon>Hyphomicrobiales</taxon>
        <taxon>Nitrobacteraceae</taxon>
        <taxon>Rhodopseudomonas</taxon>
    </lineage>
</organism>
<sequence>MRAGDLDRTIRIERATTTPNELGVPHAAWALVATMRAQVLQFATDDREGERGHTTDQTITFRTRWIDGVDLSNRVVYQDQPFTIRQIKEIGRRVGLDIVCERVGP</sequence>
<dbReference type="InterPro" id="IPR038666">
    <property type="entry name" value="SSP1_head-tail_sf"/>
</dbReference>
<dbReference type="Proteomes" id="UP000032515">
    <property type="component" value="Unassembled WGS sequence"/>
</dbReference>
<dbReference type="Pfam" id="PF05521">
    <property type="entry name" value="Phage_HCP"/>
    <property type="match status" value="1"/>
</dbReference>
<dbReference type="RefSeq" id="WP_044410580.1">
    <property type="nucleotide sequence ID" value="NZ_JXXE01000233.1"/>
</dbReference>
<comment type="caution">
    <text evidence="1">The sequence shown here is derived from an EMBL/GenBank/DDBJ whole genome shotgun (WGS) entry which is preliminary data.</text>
</comment>
<accession>A0A0D7EUI1</accession>
<protein>
    <recommendedName>
        <fullName evidence="3">Head-tail adaptor protein</fullName>
    </recommendedName>
</protein>
<dbReference type="Gene3D" id="2.40.10.270">
    <property type="entry name" value="Bacteriophage SPP1 head-tail adaptor protein"/>
    <property type="match status" value="1"/>
</dbReference>
<proteinExistence type="predicted"/>
<name>A0A0D7EUI1_RHOPL</name>
<dbReference type="OrthoDB" id="7478737at2"/>
<dbReference type="AlphaFoldDB" id="A0A0D7EUI1"/>
<dbReference type="PATRIC" id="fig|1076.23.peg.2440"/>